<keyword evidence="2" id="KW-1185">Reference proteome</keyword>
<dbReference type="InterPro" id="IPR010428">
    <property type="entry name" value="Zincin_1"/>
</dbReference>
<accession>A0A5B7WQP3</accession>
<dbReference type="Gene3D" id="3.30.2010.20">
    <property type="match status" value="1"/>
</dbReference>
<dbReference type="SUPFAM" id="SSF55486">
    <property type="entry name" value="Metalloproteases ('zincins'), catalytic domain"/>
    <property type="match status" value="1"/>
</dbReference>
<dbReference type="InterPro" id="IPR038555">
    <property type="entry name" value="Zincin_1_sf"/>
</dbReference>
<evidence type="ECO:0000313" key="2">
    <source>
        <dbReference type="Proteomes" id="UP000307000"/>
    </source>
</evidence>
<evidence type="ECO:0000313" key="1">
    <source>
        <dbReference type="EMBL" id="QCY46381.1"/>
    </source>
</evidence>
<dbReference type="Proteomes" id="UP000307000">
    <property type="component" value="Chromosome"/>
</dbReference>
<organism evidence="1 2">
    <name type="scientific">Glutamicibacter creatinolyticus</name>
    <dbReference type="NCBI Taxonomy" id="162496"/>
    <lineage>
        <taxon>Bacteria</taxon>
        <taxon>Bacillati</taxon>
        <taxon>Actinomycetota</taxon>
        <taxon>Actinomycetes</taxon>
        <taxon>Micrococcales</taxon>
        <taxon>Micrococcaceae</taxon>
        <taxon>Glutamicibacter</taxon>
    </lineage>
</organism>
<dbReference type="EMBL" id="CP034412">
    <property type="protein sequence ID" value="QCY46381.1"/>
    <property type="molecule type" value="Genomic_DNA"/>
</dbReference>
<reference evidence="1 2" key="1">
    <citation type="submission" date="2018-12" db="EMBL/GenBank/DDBJ databases">
        <title>Complete Genome Sequence of Glutamicibacter creatinolyticus strain LGCM259,isolated from an abscess of a 12-year-old mare in Italy.</title>
        <authorList>
            <person name="Santos R.G."/>
            <person name="Silva A.L."/>
            <person name="Seyffert N."/>
            <person name="Castro T.L.P."/>
            <person name="Attili A.R."/>
            <person name="Rifici C."/>
            <person name="Mazzullo G."/>
            <person name="Brenig B."/>
            <person name="Venanzi F."/>
            <person name="Azevedo V."/>
        </authorList>
    </citation>
    <scope>NUCLEOTIDE SEQUENCE [LARGE SCALE GENOMIC DNA]</scope>
    <source>
        <strain evidence="1 2">LGCM 259</strain>
    </source>
</reference>
<dbReference type="Pfam" id="PF06262">
    <property type="entry name" value="Zincin_1"/>
    <property type="match status" value="1"/>
</dbReference>
<dbReference type="AlphaFoldDB" id="A0A5B7WQP3"/>
<protein>
    <submittedName>
        <fullName evidence="1">Zinicin-like metallopeptidase</fullName>
    </submittedName>
</protein>
<dbReference type="CDD" id="cd12954">
    <property type="entry name" value="MMP_TTHA0227_like_1"/>
    <property type="match status" value="1"/>
</dbReference>
<dbReference type="KEGG" id="gcr:GcLGCM259_0619"/>
<name>A0A5B7WQP3_9MICC</name>
<sequence>MHLPGYRTRPERFDDAVVASAQRLAERWGTAVEAIDFRIRPVPSGKLLEKAAASGDRVPLASSRTATPGRRARISIYRLPIEQIAESYPEVVDIVHQCVVHELSQLWMQSVHEIDPEYFPEDPDL</sequence>
<proteinExistence type="predicted"/>
<gene>
    <name evidence="1" type="ORF">GcLGCM259_0619</name>
</gene>